<dbReference type="InterPro" id="IPR010235">
    <property type="entry name" value="HepT"/>
</dbReference>
<organism evidence="1 2">
    <name type="scientific">Salmonirosea aquatica</name>
    <dbReference type="NCBI Taxonomy" id="2654236"/>
    <lineage>
        <taxon>Bacteria</taxon>
        <taxon>Pseudomonadati</taxon>
        <taxon>Bacteroidota</taxon>
        <taxon>Cytophagia</taxon>
        <taxon>Cytophagales</taxon>
        <taxon>Spirosomataceae</taxon>
        <taxon>Salmonirosea</taxon>
    </lineage>
</organism>
<dbReference type="NCBIfam" id="TIGR01987">
    <property type="entry name" value="HI0074"/>
    <property type="match status" value="1"/>
</dbReference>
<reference evidence="1 2" key="1">
    <citation type="submission" date="2019-10" db="EMBL/GenBank/DDBJ databases">
        <title>Draft Genome Sequence of Cytophagaceae sp. SJW1-29.</title>
        <authorList>
            <person name="Choi A."/>
        </authorList>
    </citation>
    <scope>NUCLEOTIDE SEQUENCE [LARGE SCALE GENOMIC DNA]</scope>
    <source>
        <strain evidence="1 2">SJW1-29</strain>
    </source>
</reference>
<dbReference type="GO" id="GO:0016740">
    <property type="term" value="F:transferase activity"/>
    <property type="evidence" value="ECO:0007669"/>
    <property type="project" value="UniProtKB-KW"/>
</dbReference>
<protein>
    <submittedName>
        <fullName evidence="1">Nucleotidyltransferase</fullName>
    </submittedName>
</protein>
<proteinExistence type="predicted"/>
<accession>A0A7C9F2V4</accession>
<dbReference type="Gene3D" id="1.20.120.330">
    <property type="entry name" value="Nucleotidyltransferases domain 2"/>
    <property type="match status" value="1"/>
</dbReference>
<dbReference type="Proteomes" id="UP000479293">
    <property type="component" value="Unassembled WGS sequence"/>
</dbReference>
<dbReference type="SUPFAM" id="SSF81593">
    <property type="entry name" value="Nucleotidyltransferase substrate binding subunit/domain"/>
    <property type="match status" value="1"/>
</dbReference>
<gene>
    <name evidence="1" type="ORF">GBK04_07290</name>
</gene>
<name>A0A7C9F2V4_9BACT</name>
<keyword evidence="1" id="KW-0808">Transferase</keyword>
<dbReference type="Pfam" id="PF08780">
    <property type="entry name" value="NTase_sub_bind"/>
    <property type="match status" value="1"/>
</dbReference>
<comment type="caution">
    <text evidence="1">The sequence shown here is derived from an EMBL/GenBank/DDBJ whole genome shotgun (WGS) entry which is preliminary data.</text>
</comment>
<dbReference type="AlphaFoldDB" id="A0A7C9F2V4"/>
<dbReference type="EMBL" id="WHLY01000002">
    <property type="protein sequence ID" value="MPR33165.1"/>
    <property type="molecule type" value="Genomic_DNA"/>
</dbReference>
<evidence type="ECO:0000313" key="2">
    <source>
        <dbReference type="Proteomes" id="UP000479293"/>
    </source>
</evidence>
<sequence>MQDQNVRWLQRFANFKKALAKLAEVFEDREDDLSDLEQEGMIQRFEYTFELAWKTLQDLLRYKGYLDIAGPNPVLEQALKDGYLTDAEGWKAMKKSRELTSHTYNSETAEEIADSIRFSYYKLLVDLDKRLDAERGGQQTSLIDT</sequence>
<evidence type="ECO:0000313" key="1">
    <source>
        <dbReference type="EMBL" id="MPR33165.1"/>
    </source>
</evidence>
<dbReference type="RefSeq" id="WP_152758201.1">
    <property type="nucleotide sequence ID" value="NZ_WHLY01000002.1"/>
</dbReference>
<keyword evidence="2" id="KW-1185">Reference proteome</keyword>